<dbReference type="SUPFAM" id="SSF53098">
    <property type="entry name" value="Ribonuclease H-like"/>
    <property type="match status" value="1"/>
</dbReference>
<sequence>MLPVTQIDTFYNGLTLKLRDTINAAADETFTKRRPKECYDLIENMTAHHNDWDTFAQRNESSSSITSSFNPEIVALKAEMVEINKKLMKVLQINQLKAVTPSCETCGGPHSYNDCPAIVDQTQNEDLKSIITQSGIAYKGHTIPTTSSPPKVVERETEVTKDTMPPTNNGSNKDVQPPVVQLETQIPNFEPIVAPVVKPVEAPVSAPKPNPKPSIPYPSRLNDQKFREKANDQMEKFFQIFQDLNFNIIFADALILMPKFASTIKSLLTNKEKLFKLAKTPLNEHCSAVLLKKLPEKLGDPGKFLIACDFLRMDECLALADLGASINLMPLSEKGHFIVKEGIVLDHKISKNKIEVDKAKVYVITKLHHPTTVKGVRSFLGHYVRIKSSGGVFTARKQLIFLRLDTMDPPGDITARTAPPKRCLTPVSIGLQSIMMPMTWSNLVTLVNVREKSHNVMKCLKIPSKFTRSSTYGASISWGRSRLHEGTSLEIPVLSLVIAVITFAMTNSQNVMLKYGVTHRLSTAYHLQTSGQVEVSNRSLKRILERTVGENRASWSDKLDDALWAFCIAFRLPIGCTPYKLIYGKACHLPIELEHKAYWALKHANFDLLTVGRIPKNLLDSVSQLHQPFSLSKHLKADNTNHKDNV</sequence>
<keyword evidence="1" id="KW-0548">Nucleotidyltransferase</keyword>
<dbReference type="SUPFAM" id="SSF56672">
    <property type="entry name" value="DNA/RNA polymerases"/>
    <property type="match status" value="1"/>
</dbReference>
<dbReference type="AlphaFoldDB" id="A0A6L2K0B4"/>
<dbReference type="EMBL" id="BKCJ010001424">
    <property type="protein sequence ID" value="GEU41334.1"/>
    <property type="molecule type" value="Genomic_DNA"/>
</dbReference>
<dbReference type="InterPro" id="IPR012337">
    <property type="entry name" value="RNaseH-like_sf"/>
</dbReference>
<dbReference type="InterPro" id="IPR050951">
    <property type="entry name" value="Retrovirus_Pol_polyprotein"/>
</dbReference>
<name>A0A6L2K0B4_TANCI</name>
<accession>A0A6L2K0B4</accession>
<reference evidence="1" key="1">
    <citation type="journal article" date="2019" name="Sci. Rep.">
        <title>Draft genome of Tanacetum cinerariifolium, the natural source of mosquito coil.</title>
        <authorList>
            <person name="Yamashiro T."/>
            <person name="Shiraishi A."/>
            <person name="Satake H."/>
            <person name="Nakayama K."/>
        </authorList>
    </citation>
    <scope>NUCLEOTIDE SEQUENCE</scope>
</reference>
<dbReference type="Gene3D" id="3.30.420.10">
    <property type="entry name" value="Ribonuclease H-like superfamily/Ribonuclease H"/>
    <property type="match status" value="1"/>
</dbReference>
<dbReference type="GO" id="GO:0003964">
    <property type="term" value="F:RNA-directed DNA polymerase activity"/>
    <property type="evidence" value="ECO:0007669"/>
    <property type="project" value="UniProtKB-KW"/>
</dbReference>
<dbReference type="GO" id="GO:0003676">
    <property type="term" value="F:nucleic acid binding"/>
    <property type="evidence" value="ECO:0007669"/>
    <property type="project" value="InterPro"/>
</dbReference>
<dbReference type="PANTHER" id="PTHR37984">
    <property type="entry name" value="PROTEIN CBG26694"/>
    <property type="match status" value="1"/>
</dbReference>
<dbReference type="InterPro" id="IPR043502">
    <property type="entry name" value="DNA/RNA_pol_sf"/>
</dbReference>
<evidence type="ECO:0000313" key="1">
    <source>
        <dbReference type="EMBL" id="GEU41334.1"/>
    </source>
</evidence>
<keyword evidence="1" id="KW-0695">RNA-directed DNA polymerase</keyword>
<organism evidence="1">
    <name type="scientific">Tanacetum cinerariifolium</name>
    <name type="common">Dalmatian daisy</name>
    <name type="synonym">Chrysanthemum cinerariifolium</name>
    <dbReference type="NCBI Taxonomy" id="118510"/>
    <lineage>
        <taxon>Eukaryota</taxon>
        <taxon>Viridiplantae</taxon>
        <taxon>Streptophyta</taxon>
        <taxon>Embryophyta</taxon>
        <taxon>Tracheophyta</taxon>
        <taxon>Spermatophyta</taxon>
        <taxon>Magnoliopsida</taxon>
        <taxon>eudicotyledons</taxon>
        <taxon>Gunneridae</taxon>
        <taxon>Pentapetalae</taxon>
        <taxon>asterids</taxon>
        <taxon>campanulids</taxon>
        <taxon>Asterales</taxon>
        <taxon>Asteraceae</taxon>
        <taxon>Asteroideae</taxon>
        <taxon>Anthemideae</taxon>
        <taxon>Anthemidinae</taxon>
        <taxon>Tanacetum</taxon>
    </lineage>
</organism>
<protein>
    <submittedName>
        <fullName evidence="1">Reverse transcriptase domain-containing protein</fullName>
    </submittedName>
</protein>
<comment type="caution">
    <text evidence="1">The sequence shown here is derived from an EMBL/GenBank/DDBJ whole genome shotgun (WGS) entry which is preliminary data.</text>
</comment>
<dbReference type="InterPro" id="IPR036397">
    <property type="entry name" value="RNaseH_sf"/>
</dbReference>
<proteinExistence type="predicted"/>
<gene>
    <name evidence="1" type="ORF">Tci_013312</name>
</gene>
<dbReference type="PANTHER" id="PTHR37984:SF5">
    <property type="entry name" value="PROTEIN NYNRIN-LIKE"/>
    <property type="match status" value="1"/>
</dbReference>
<keyword evidence="1" id="KW-0808">Transferase</keyword>